<dbReference type="Proteomes" id="UP000324376">
    <property type="component" value="Unassembled WGS sequence"/>
</dbReference>
<dbReference type="PANTHER" id="PTHR31212:SF4">
    <property type="entry name" value="ALPHA-KETOGLUTARATE-DEPENDENT DIOXYGENASE ALKB HOMOLOG 3"/>
    <property type="match status" value="1"/>
</dbReference>
<keyword evidence="7" id="KW-0408">Iron</keyword>
<dbReference type="Pfam" id="PF13532">
    <property type="entry name" value="2OG-FeII_Oxy_2"/>
    <property type="match status" value="1"/>
</dbReference>
<dbReference type="Gene3D" id="2.60.120.590">
    <property type="entry name" value="Alpha-ketoglutarate-dependent dioxygenase AlkB-like"/>
    <property type="match status" value="1"/>
</dbReference>
<dbReference type="RefSeq" id="WP_148782980.1">
    <property type="nucleotide sequence ID" value="NZ_VNHU01000006.1"/>
</dbReference>
<dbReference type="GO" id="GO:0016787">
    <property type="term" value="F:hydrolase activity"/>
    <property type="evidence" value="ECO:0007669"/>
    <property type="project" value="UniProtKB-ARBA"/>
</dbReference>
<comment type="cofactor">
    <cofactor evidence="1">
        <name>Fe(2+)</name>
        <dbReference type="ChEBI" id="CHEBI:29033"/>
    </cofactor>
</comment>
<dbReference type="SUPFAM" id="SSF51197">
    <property type="entry name" value="Clavaminate synthase-like"/>
    <property type="match status" value="1"/>
</dbReference>
<dbReference type="FunFam" id="2.60.120.590:FF:000004">
    <property type="entry name" value="DNA oxidative demethylase ALKBH2"/>
    <property type="match status" value="1"/>
</dbReference>
<dbReference type="AlphaFoldDB" id="A0A5S5C0Z1"/>
<keyword evidence="8" id="KW-0234">DNA repair</keyword>
<evidence type="ECO:0000256" key="3">
    <source>
        <dbReference type="ARBA" id="ARBA00022763"/>
    </source>
</evidence>
<evidence type="ECO:0000256" key="2">
    <source>
        <dbReference type="ARBA" id="ARBA00022723"/>
    </source>
</evidence>
<evidence type="ECO:0000256" key="5">
    <source>
        <dbReference type="ARBA" id="ARBA00022964"/>
    </source>
</evidence>
<dbReference type="GO" id="GO:0140097">
    <property type="term" value="F:catalytic activity, acting on DNA"/>
    <property type="evidence" value="ECO:0007669"/>
    <property type="project" value="UniProtKB-ARBA"/>
</dbReference>
<evidence type="ECO:0000256" key="7">
    <source>
        <dbReference type="ARBA" id="ARBA00023004"/>
    </source>
</evidence>
<keyword evidence="2" id="KW-0479">Metal-binding</keyword>
<evidence type="ECO:0000259" key="9">
    <source>
        <dbReference type="PROSITE" id="PS51471"/>
    </source>
</evidence>
<dbReference type="GO" id="GO:0051213">
    <property type="term" value="F:dioxygenase activity"/>
    <property type="evidence" value="ECO:0007669"/>
    <property type="project" value="UniProtKB-KW"/>
</dbReference>
<organism evidence="10 11">
    <name type="scientific">Aquimarina intermedia</name>
    <dbReference type="NCBI Taxonomy" id="350814"/>
    <lineage>
        <taxon>Bacteria</taxon>
        <taxon>Pseudomonadati</taxon>
        <taxon>Bacteroidota</taxon>
        <taxon>Flavobacteriia</taxon>
        <taxon>Flavobacteriales</taxon>
        <taxon>Flavobacteriaceae</taxon>
        <taxon>Aquimarina</taxon>
    </lineage>
</organism>
<keyword evidence="6" id="KW-0560">Oxidoreductase</keyword>
<accession>A0A5S5C0Z1</accession>
<evidence type="ECO:0000313" key="11">
    <source>
        <dbReference type="Proteomes" id="UP000324376"/>
    </source>
</evidence>
<protein>
    <submittedName>
        <fullName evidence="10">Alkylated DNA repair dioxygenase AlkB</fullName>
    </submittedName>
</protein>
<dbReference type="InterPro" id="IPR005123">
    <property type="entry name" value="Oxoglu/Fe-dep_dioxygenase_dom"/>
</dbReference>
<evidence type="ECO:0000256" key="6">
    <source>
        <dbReference type="ARBA" id="ARBA00023002"/>
    </source>
</evidence>
<sequence length="203" mass="23732">MAYSFFDNAQESIQLPMQDAIVEYHPTFLNTDKANDLFTYLHKTVPWQQDQITVYGKTYMQPRLTALYAINKNPYKYSNIRMYPHEFPAILMDVLDSVNKISKEQFTTCLVNLYRDGQDSNGWHADDEKELGPDPIIASLSLGEARWFHLKHKTNPSLKYKLKLTSGSLLLMKEGSQKNWLHQLPKSKRFTEPRINLTFRKIL</sequence>
<keyword evidence="5 10" id="KW-0223">Dioxygenase</keyword>
<gene>
    <name evidence="10" type="ORF">BD809_106211</name>
</gene>
<dbReference type="GO" id="GO:0046872">
    <property type="term" value="F:metal ion binding"/>
    <property type="evidence" value="ECO:0007669"/>
    <property type="project" value="UniProtKB-KW"/>
</dbReference>
<dbReference type="GO" id="GO:0016705">
    <property type="term" value="F:oxidoreductase activity, acting on paired donors, with incorporation or reduction of molecular oxygen"/>
    <property type="evidence" value="ECO:0007669"/>
    <property type="project" value="UniProtKB-ARBA"/>
</dbReference>
<keyword evidence="11" id="KW-1185">Reference proteome</keyword>
<evidence type="ECO:0000313" key="10">
    <source>
        <dbReference type="EMBL" id="TYP72957.1"/>
    </source>
</evidence>
<evidence type="ECO:0000256" key="4">
    <source>
        <dbReference type="ARBA" id="ARBA00022842"/>
    </source>
</evidence>
<keyword evidence="3" id="KW-0227">DNA damage</keyword>
<proteinExistence type="predicted"/>
<keyword evidence="4" id="KW-0460">Magnesium</keyword>
<dbReference type="PANTHER" id="PTHR31212">
    <property type="entry name" value="ALPHA-KETOGLUTARATE-DEPENDENT DIOXYGENASE ALKB HOMOLOG 3"/>
    <property type="match status" value="1"/>
</dbReference>
<name>A0A5S5C0Z1_9FLAO</name>
<dbReference type="OrthoDB" id="190276at2"/>
<dbReference type="InterPro" id="IPR027450">
    <property type="entry name" value="AlkB-like"/>
</dbReference>
<reference evidence="10 11" key="1">
    <citation type="submission" date="2019-07" db="EMBL/GenBank/DDBJ databases">
        <title>Genomic Encyclopedia of Archaeal and Bacterial Type Strains, Phase II (KMG-II): from individual species to whole genera.</title>
        <authorList>
            <person name="Goeker M."/>
        </authorList>
    </citation>
    <scope>NUCLEOTIDE SEQUENCE [LARGE SCALE GENOMIC DNA]</scope>
    <source>
        <strain evidence="10 11">DSM 17527</strain>
    </source>
</reference>
<dbReference type="EMBL" id="VNHU01000006">
    <property type="protein sequence ID" value="TYP72957.1"/>
    <property type="molecule type" value="Genomic_DNA"/>
</dbReference>
<comment type="caution">
    <text evidence="10">The sequence shown here is derived from an EMBL/GenBank/DDBJ whole genome shotgun (WGS) entry which is preliminary data.</text>
</comment>
<dbReference type="PROSITE" id="PS51471">
    <property type="entry name" value="FE2OG_OXY"/>
    <property type="match status" value="1"/>
</dbReference>
<dbReference type="InterPro" id="IPR037151">
    <property type="entry name" value="AlkB-like_sf"/>
</dbReference>
<dbReference type="InterPro" id="IPR032854">
    <property type="entry name" value="ALKBH3"/>
</dbReference>
<feature type="domain" description="Fe2OG dioxygenase" evidence="9">
    <location>
        <begin position="105"/>
        <end position="203"/>
    </location>
</feature>
<evidence type="ECO:0000256" key="8">
    <source>
        <dbReference type="ARBA" id="ARBA00023204"/>
    </source>
</evidence>
<dbReference type="GO" id="GO:0032451">
    <property type="term" value="F:demethylase activity"/>
    <property type="evidence" value="ECO:0007669"/>
    <property type="project" value="UniProtKB-ARBA"/>
</dbReference>
<dbReference type="GO" id="GO:0006307">
    <property type="term" value="P:DNA alkylation repair"/>
    <property type="evidence" value="ECO:0007669"/>
    <property type="project" value="InterPro"/>
</dbReference>
<evidence type="ECO:0000256" key="1">
    <source>
        <dbReference type="ARBA" id="ARBA00001954"/>
    </source>
</evidence>